<sequence length="234" mass="25660">EHPAHAPARCEDRRHRPDAAPAPGRRGDRPAAHPRVPVERRPVHRPPRRHDRLGAGRRGRAGVLAQLQVPPSAGPADRELPRPGLHGAGGRGAQRARRAPPAPCRPRRQLPEHLAVPALRRQGRERARRALPGDGLLLQDLHQARAPLAALREGAAHVRARRRDHRGRRPRVLRQAPRAPRRRRRRGRPGRDGRRRGRGPGGRVGDARRGGAPARGSPALGRAGRAGAPGRARR</sequence>
<evidence type="ECO:0000256" key="1">
    <source>
        <dbReference type="SAM" id="MobiDB-lite"/>
    </source>
</evidence>
<dbReference type="EC" id="1.5.3.1" evidence="2"/>
<accession>A0A6J4JPF5</accession>
<feature type="non-terminal residue" evidence="2">
    <location>
        <position position="234"/>
    </location>
</feature>
<feature type="non-terminal residue" evidence="2">
    <location>
        <position position="1"/>
    </location>
</feature>
<evidence type="ECO:0000313" key="2">
    <source>
        <dbReference type="EMBL" id="CAA9283964.1"/>
    </source>
</evidence>
<feature type="compositionally biased region" description="Low complexity" evidence="1">
    <location>
        <begin position="210"/>
        <end position="234"/>
    </location>
</feature>
<organism evidence="2">
    <name type="scientific">uncultured Actinomycetospora sp</name>
    <dbReference type="NCBI Taxonomy" id="1135996"/>
    <lineage>
        <taxon>Bacteria</taxon>
        <taxon>Bacillati</taxon>
        <taxon>Actinomycetota</taxon>
        <taxon>Actinomycetes</taxon>
        <taxon>Pseudonocardiales</taxon>
        <taxon>Pseudonocardiaceae</taxon>
        <taxon>Actinomycetospora</taxon>
        <taxon>environmental samples</taxon>
    </lineage>
</organism>
<feature type="compositionally biased region" description="Basic and acidic residues" evidence="1">
    <location>
        <begin position="1"/>
        <end position="18"/>
    </location>
</feature>
<dbReference type="EMBL" id="CADCTH010000492">
    <property type="protein sequence ID" value="CAA9283964.1"/>
    <property type="molecule type" value="Genomic_DNA"/>
</dbReference>
<protein>
    <submittedName>
        <fullName evidence="2">Sarcosine oxidase alpha subunit</fullName>
        <ecNumber evidence="2">1.5.3.1</ecNumber>
    </submittedName>
</protein>
<proteinExistence type="predicted"/>
<feature type="region of interest" description="Disordered" evidence="1">
    <location>
        <begin position="1"/>
        <end position="121"/>
    </location>
</feature>
<keyword evidence="2" id="KW-0560">Oxidoreductase</keyword>
<feature type="region of interest" description="Disordered" evidence="1">
    <location>
        <begin position="153"/>
        <end position="234"/>
    </location>
</feature>
<gene>
    <name evidence="2" type="ORF">AVDCRST_MAG54-3862</name>
</gene>
<dbReference type="GO" id="GO:0008115">
    <property type="term" value="F:sarcosine oxidase activity"/>
    <property type="evidence" value="ECO:0007669"/>
    <property type="project" value="UniProtKB-EC"/>
</dbReference>
<feature type="compositionally biased region" description="Basic residues" evidence="1">
    <location>
        <begin position="158"/>
        <end position="172"/>
    </location>
</feature>
<feature type="compositionally biased region" description="Basic and acidic residues" evidence="1">
    <location>
        <begin position="25"/>
        <end position="41"/>
    </location>
</feature>
<feature type="compositionally biased region" description="Basic residues" evidence="1">
    <location>
        <begin position="179"/>
        <end position="198"/>
    </location>
</feature>
<feature type="compositionally biased region" description="Basic residues" evidence="1">
    <location>
        <begin position="42"/>
        <end position="60"/>
    </location>
</feature>
<dbReference type="AlphaFoldDB" id="A0A6J4JPF5"/>
<name>A0A6J4JPF5_9PSEU</name>
<reference evidence="2" key="1">
    <citation type="submission" date="2020-02" db="EMBL/GenBank/DDBJ databases">
        <authorList>
            <person name="Meier V. D."/>
        </authorList>
    </citation>
    <scope>NUCLEOTIDE SEQUENCE</scope>
    <source>
        <strain evidence="2">AVDCRST_MAG54</strain>
    </source>
</reference>